<protein>
    <submittedName>
        <fullName evidence="2">Transcriptional regulator with XRE-family HTH domain</fullName>
    </submittedName>
</protein>
<dbReference type="Gene3D" id="1.10.260.40">
    <property type="entry name" value="lambda repressor-like DNA-binding domains"/>
    <property type="match status" value="1"/>
</dbReference>
<gene>
    <name evidence="2" type="ORF">J2W88_003502</name>
    <name evidence="3" type="ORF">J2W93_002608</name>
</gene>
<dbReference type="Proteomes" id="UP001249076">
    <property type="component" value="Unassembled WGS sequence"/>
</dbReference>
<evidence type="ECO:0000313" key="3">
    <source>
        <dbReference type="EMBL" id="MDR6837770.1"/>
    </source>
</evidence>
<dbReference type="EMBL" id="JAVDTS010000003">
    <property type="protein sequence ID" value="MDR6837770.1"/>
    <property type="molecule type" value="Genomic_DNA"/>
</dbReference>
<accession>A0AAJ2BY08</accession>
<keyword evidence="4" id="KW-1185">Reference proteome</keyword>
<dbReference type="RefSeq" id="WP_056637541.1">
    <property type="nucleotide sequence ID" value="NZ_JAVDTL010000005.1"/>
</dbReference>
<evidence type="ECO:0000313" key="5">
    <source>
        <dbReference type="Proteomes" id="UP001253458"/>
    </source>
</evidence>
<comment type="caution">
    <text evidence="2">The sequence shown here is derived from an EMBL/GenBank/DDBJ whole genome shotgun (WGS) entry which is preliminary data.</text>
</comment>
<evidence type="ECO:0000313" key="4">
    <source>
        <dbReference type="Proteomes" id="UP001249076"/>
    </source>
</evidence>
<dbReference type="InterPro" id="IPR001387">
    <property type="entry name" value="Cro/C1-type_HTH"/>
</dbReference>
<dbReference type="InterPro" id="IPR010982">
    <property type="entry name" value="Lambda_DNA-bd_dom_sf"/>
</dbReference>
<dbReference type="Pfam" id="PF01381">
    <property type="entry name" value="HTH_3"/>
    <property type="match status" value="1"/>
</dbReference>
<evidence type="ECO:0000313" key="2">
    <source>
        <dbReference type="EMBL" id="MDR6768200.1"/>
    </source>
</evidence>
<sequence length="131" mass="14460">MFGSRLASERKRLKLSQEAVATVLGTSRSVVGMIETDQTSLGAERLLKLGAAGFDVLKVLTDEPGKTAAGRLLNWDLAMKISESVDDWARMRGVKLHPEKKALLVKHLYLQFASREQIDAHLLNETLQMAA</sequence>
<dbReference type="PROSITE" id="PS50943">
    <property type="entry name" value="HTH_CROC1"/>
    <property type="match status" value="1"/>
</dbReference>
<dbReference type="EMBL" id="JAVDTL010000005">
    <property type="protein sequence ID" value="MDR6768200.1"/>
    <property type="molecule type" value="Genomic_DNA"/>
</dbReference>
<dbReference type="Proteomes" id="UP001253458">
    <property type="component" value="Unassembled WGS sequence"/>
</dbReference>
<name>A0AAJ2BY08_ACIDE</name>
<dbReference type="GO" id="GO:0003677">
    <property type="term" value="F:DNA binding"/>
    <property type="evidence" value="ECO:0007669"/>
    <property type="project" value="InterPro"/>
</dbReference>
<dbReference type="CDD" id="cd00093">
    <property type="entry name" value="HTH_XRE"/>
    <property type="match status" value="1"/>
</dbReference>
<feature type="domain" description="HTH cro/C1-type" evidence="1">
    <location>
        <begin position="6"/>
        <end position="60"/>
    </location>
</feature>
<evidence type="ECO:0000259" key="1">
    <source>
        <dbReference type="PROSITE" id="PS50943"/>
    </source>
</evidence>
<reference evidence="2 4" key="1">
    <citation type="submission" date="2023-07" db="EMBL/GenBank/DDBJ databases">
        <title>Sorghum-associated microbial communities from plants grown in Nebraska, USA.</title>
        <authorList>
            <person name="Schachtman D."/>
        </authorList>
    </citation>
    <scope>NUCLEOTIDE SEQUENCE</scope>
    <source>
        <strain evidence="3 4">BE105</strain>
        <strain evidence="2">BE69</strain>
    </source>
</reference>
<organism evidence="2 5">
    <name type="scientific">Acidovorax delafieldii</name>
    <name type="common">Pseudomonas delafieldii</name>
    <dbReference type="NCBI Taxonomy" id="47920"/>
    <lineage>
        <taxon>Bacteria</taxon>
        <taxon>Pseudomonadati</taxon>
        <taxon>Pseudomonadota</taxon>
        <taxon>Betaproteobacteria</taxon>
        <taxon>Burkholderiales</taxon>
        <taxon>Comamonadaceae</taxon>
        <taxon>Acidovorax</taxon>
    </lineage>
</organism>
<dbReference type="SUPFAM" id="SSF47413">
    <property type="entry name" value="lambda repressor-like DNA-binding domains"/>
    <property type="match status" value="1"/>
</dbReference>
<proteinExistence type="predicted"/>
<dbReference type="AlphaFoldDB" id="A0AAJ2BY08"/>
<dbReference type="SMART" id="SM00530">
    <property type="entry name" value="HTH_XRE"/>
    <property type="match status" value="1"/>
</dbReference>